<keyword evidence="3" id="KW-1185">Reference proteome</keyword>
<comment type="caution">
    <text evidence="2">The sequence shown here is derived from an EMBL/GenBank/DDBJ whole genome shotgun (WGS) entry which is preliminary data.</text>
</comment>
<sequence>MANIITVIATPNRYPYNTATSVAVVATVVDASTGAPAQGVPVTFTFTSAAPLNNIPPTVTEDTGPSGSTGPTAVEFNIAATPVSYVLQVRATIDGSSAVVYVAAYNPGSAQVYVSNAGDNIIDQYDINDKIQALVPAAISLAPFQTYTFYWGGQARERLTTTNAGGQVIGVPWVVDVTEDFPRSSVLSDGNYEVFYEARDPSGNSVVSTPRTITVQGSDASPATLAAPQLLPANLNNRINLLAAYYNPSLLIPPQAALTGGTYEVTLVATSRSPVAPGTITRVIATGPVPVNAATAGIPVPMTYLSGVLLNIDDSTGDFYYTISRPGLPILTSLHLITEIDTVAPTAAIEDEDEDEDEDEGHHHPGHGHGHGHDHRPH</sequence>
<dbReference type="EMBL" id="SJOI01000001">
    <property type="protein sequence ID" value="TCL04666.1"/>
    <property type="molecule type" value="Genomic_DNA"/>
</dbReference>
<name>A0A4R1NIU1_9GAMM</name>
<reference evidence="2 3" key="1">
    <citation type="submission" date="2019-02" db="EMBL/GenBank/DDBJ databases">
        <title>Investigation of anaerobic lignin degradation for improved lignocellulosic biofuels.</title>
        <authorList>
            <person name="Deangelis K."/>
        </authorList>
    </citation>
    <scope>NUCLEOTIDE SEQUENCE [LARGE SCALE GENOMIC DNA]</scope>
    <source>
        <strain evidence="2 3">159R</strain>
    </source>
</reference>
<dbReference type="AlphaFoldDB" id="A0A4R1NIU1"/>
<evidence type="ECO:0000313" key="2">
    <source>
        <dbReference type="EMBL" id="TCL04666.1"/>
    </source>
</evidence>
<organism evidence="2 3">
    <name type="scientific">Sodalis ligni</name>
    <dbReference type="NCBI Taxonomy" id="2697027"/>
    <lineage>
        <taxon>Bacteria</taxon>
        <taxon>Pseudomonadati</taxon>
        <taxon>Pseudomonadota</taxon>
        <taxon>Gammaproteobacteria</taxon>
        <taxon>Enterobacterales</taxon>
        <taxon>Bruguierivoracaceae</taxon>
        <taxon>Sodalis</taxon>
    </lineage>
</organism>
<evidence type="ECO:0000313" key="3">
    <source>
        <dbReference type="Proteomes" id="UP000294555"/>
    </source>
</evidence>
<evidence type="ECO:0000256" key="1">
    <source>
        <dbReference type="SAM" id="MobiDB-lite"/>
    </source>
</evidence>
<feature type="compositionally biased region" description="Basic residues" evidence="1">
    <location>
        <begin position="364"/>
        <end position="378"/>
    </location>
</feature>
<feature type="region of interest" description="Disordered" evidence="1">
    <location>
        <begin position="351"/>
        <end position="378"/>
    </location>
</feature>
<proteinExistence type="predicted"/>
<dbReference type="RefSeq" id="WP_207917848.1">
    <property type="nucleotide sequence ID" value="NZ_SJOI01000001.1"/>
</dbReference>
<protein>
    <submittedName>
        <fullName evidence="2">Uncharacterized protein</fullName>
    </submittedName>
</protein>
<dbReference type="Proteomes" id="UP000294555">
    <property type="component" value="Unassembled WGS sequence"/>
</dbReference>
<accession>A0A4R1NIU1</accession>
<gene>
    <name evidence="2" type="ORF">EZJ58_2797</name>
</gene>